<evidence type="ECO:0000313" key="1">
    <source>
        <dbReference type="EMBL" id="HIU13240.1"/>
    </source>
</evidence>
<protein>
    <submittedName>
        <fullName evidence="1">Uncharacterized protein</fullName>
    </submittedName>
</protein>
<accession>A0A9D1L005</accession>
<dbReference type="SUPFAM" id="SSF48452">
    <property type="entry name" value="TPR-like"/>
    <property type="match status" value="1"/>
</dbReference>
<sequence>MIQKSCALCDKKCKERQAICSSRTINDIEAGLPVKNDCYYIDLADKVGHRFPESRKLMHGLPQYQKEFLHVLDHPDMTSLHALHQRLAHTNSHLVNVLYYDEMFQVMLMILDILIDGHYPDQEFIDMLTFLEPYLDKADQQLALFLLYRYHEDDSLDKEKAKGYLRRLKPVNLLFKLTIQSKKMTAYSMVIALANMQKGQVFLQPNWIDWFKITSYIELKQWKKALSCIEQCFDQRLTPVCVYTLYGKMGTIAYACEDYETAAFFYKHVLKYMPDVLGFNLIFLVDSILKTHPEEIDRLISLADTETMERPLTQKIMTYYRYKYQKHATYTALEEYIIHELKPLFTSQNRYYQLIQNDLVAYCTHTRDYQCLFEFLLVIP</sequence>
<gene>
    <name evidence="1" type="ORF">IAD15_04135</name>
</gene>
<dbReference type="EMBL" id="DVMJ01000032">
    <property type="protein sequence ID" value="HIU13240.1"/>
    <property type="molecule type" value="Genomic_DNA"/>
</dbReference>
<proteinExistence type="predicted"/>
<dbReference type="Proteomes" id="UP000824175">
    <property type="component" value="Unassembled WGS sequence"/>
</dbReference>
<comment type="caution">
    <text evidence="1">The sequence shown here is derived from an EMBL/GenBank/DDBJ whole genome shotgun (WGS) entry which is preliminary data.</text>
</comment>
<name>A0A9D1L005_9FIRM</name>
<evidence type="ECO:0000313" key="2">
    <source>
        <dbReference type="Proteomes" id="UP000824175"/>
    </source>
</evidence>
<reference evidence="1" key="1">
    <citation type="submission" date="2020-10" db="EMBL/GenBank/DDBJ databases">
        <authorList>
            <person name="Gilroy R."/>
        </authorList>
    </citation>
    <scope>NUCLEOTIDE SEQUENCE</scope>
    <source>
        <strain evidence="1">CHK195-11698</strain>
    </source>
</reference>
<organism evidence="1 2">
    <name type="scientific">Candidatus Fimiplasma intestinipullorum</name>
    <dbReference type="NCBI Taxonomy" id="2840825"/>
    <lineage>
        <taxon>Bacteria</taxon>
        <taxon>Bacillati</taxon>
        <taxon>Bacillota</taxon>
        <taxon>Clostridia</taxon>
        <taxon>Eubacteriales</taxon>
        <taxon>Candidatus Fimiplasma</taxon>
    </lineage>
</organism>
<dbReference type="InterPro" id="IPR011990">
    <property type="entry name" value="TPR-like_helical_dom_sf"/>
</dbReference>
<reference evidence="1" key="2">
    <citation type="journal article" date="2021" name="PeerJ">
        <title>Extensive microbial diversity within the chicken gut microbiome revealed by metagenomics and culture.</title>
        <authorList>
            <person name="Gilroy R."/>
            <person name="Ravi A."/>
            <person name="Getino M."/>
            <person name="Pursley I."/>
            <person name="Horton D.L."/>
            <person name="Alikhan N.F."/>
            <person name="Baker D."/>
            <person name="Gharbi K."/>
            <person name="Hall N."/>
            <person name="Watson M."/>
            <person name="Adriaenssens E.M."/>
            <person name="Foster-Nyarko E."/>
            <person name="Jarju S."/>
            <person name="Secka A."/>
            <person name="Antonio M."/>
            <person name="Oren A."/>
            <person name="Chaudhuri R.R."/>
            <person name="La Ragione R."/>
            <person name="Hildebrand F."/>
            <person name="Pallen M.J."/>
        </authorList>
    </citation>
    <scope>NUCLEOTIDE SEQUENCE</scope>
    <source>
        <strain evidence="1">CHK195-11698</strain>
    </source>
</reference>
<dbReference type="AlphaFoldDB" id="A0A9D1L005"/>